<organism evidence="4 5">
    <name type="scientific">Consotaella salsifontis</name>
    <dbReference type="NCBI Taxonomy" id="1365950"/>
    <lineage>
        <taxon>Bacteria</taxon>
        <taxon>Pseudomonadati</taxon>
        <taxon>Pseudomonadota</taxon>
        <taxon>Alphaproteobacteria</taxon>
        <taxon>Hyphomicrobiales</taxon>
        <taxon>Aurantimonadaceae</taxon>
        <taxon>Consotaella</taxon>
    </lineage>
</organism>
<dbReference type="Proteomes" id="UP000190135">
    <property type="component" value="Unassembled WGS sequence"/>
</dbReference>
<evidence type="ECO:0000256" key="2">
    <source>
        <dbReference type="ARBA" id="ARBA00023277"/>
    </source>
</evidence>
<dbReference type="PANTHER" id="PTHR36120">
    <property type="entry name" value="FUCOSE ISOMERASE"/>
    <property type="match status" value="1"/>
</dbReference>
<evidence type="ECO:0000256" key="1">
    <source>
        <dbReference type="ARBA" id="ARBA00023235"/>
    </source>
</evidence>
<dbReference type="GO" id="GO:0008736">
    <property type="term" value="F:L-fucose isomerase activity"/>
    <property type="evidence" value="ECO:0007669"/>
    <property type="project" value="InterPro"/>
</dbReference>
<dbReference type="SUPFAM" id="SSF53743">
    <property type="entry name" value="FucI/AraA N-terminal and middle domains"/>
    <property type="match status" value="1"/>
</dbReference>
<keyword evidence="5" id="KW-1185">Reference proteome</keyword>
<gene>
    <name evidence="4" type="ORF">SAMN05428963_107143</name>
</gene>
<dbReference type="Pfam" id="PF02952">
    <property type="entry name" value="Fucose_iso_C"/>
    <property type="match status" value="1"/>
</dbReference>
<dbReference type="EMBL" id="FUXL01000007">
    <property type="protein sequence ID" value="SKA17811.1"/>
    <property type="molecule type" value="Genomic_DNA"/>
</dbReference>
<name>A0A1T4RQ98_9HYPH</name>
<dbReference type="GO" id="GO:0005737">
    <property type="term" value="C:cytoplasm"/>
    <property type="evidence" value="ECO:0007669"/>
    <property type="project" value="InterPro"/>
</dbReference>
<dbReference type="PANTHER" id="PTHR36120:SF1">
    <property type="entry name" value="L-FUCOSE ISOMERASE C-TERMINAL DOMAIN-CONTAINING PROTEIN"/>
    <property type="match status" value="1"/>
</dbReference>
<dbReference type="RefSeq" id="WP_078708641.1">
    <property type="nucleotide sequence ID" value="NZ_FUXL01000007.1"/>
</dbReference>
<sequence length="488" mass="53213">MRHFQKPITLGVIVGSRQFFNGEPAKASRAEIIAQLGALGLRHVILDAEATDNGAVQSRDDARLCAELLRRHREEIDGLVVLLPNFGDEIAIAETINLAGLNVPILLQASNDEIDKVDVHSRRDAFCGKISVANNFHQYGVPFTDTSLHTCDVAGNEFRDDLERFSRICRTVRGLRNARVGAIGARTGAFQTMRYSEKLLQRAGITVVTVDLSELIAGAGALSSGDAAVEGKLAALTEYGKVAPHIGRERLIRQAKWSVTVDRWNEENGCDASAIQCWRSLQDNYGCATCVSMSMMGERLMPSACEVDVMGAISMYALALASGAPSAILDWNNNYGREADKCVCTHCGNFPRSFIGEAPEISELDILGTVIGSEKCFGAVKGKVKAGPMSYFRLSSDDNAGSFKAYVGEGEFTDDPFPIDGGVAVTKVPRLRDLLGFIVRNGFEHHVAMVRGHHADVVEEAVERYLGWPIYRHEAAPIYRGVTYPTFL</sequence>
<protein>
    <submittedName>
        <fullName evidence="4">L-fucose isomerase</fullName>
    </submittedName>
</protein>
<evidence type="ECO:0000259" key="3">
    <source>
        <dbReference type="Pfam" id="PF02952"/>
    </source>
</evidence>
<evidence type="ECO:0000313" key="4">
    <source>
        <dbReference type="EMBL" id="SKA17811.1"/>
    </source>
</evidence>
<dbReference type="GO" id="GO:0006004">
    <property type="term" value="P:fucose metabolic process"/>
    <property type="evidence" value="ECO:0007669"/>
    <property type="project" value="InterPro"/>
</dbReference>
<accession>A0A1T4RQ98</accession>
<evidence type="ECO:0000313" key="5">
    <source>
        <dbReference type="Proteomes" id="UP000190135"/>
    </source>
</evidence>
<reference evidence="4 5" key="1">
    <citation type="submission" date="2017-02" db="EMBL/GenBank/DDBJ databases">
        <authorList>
            <person name="Peterson S.W."/>
        </authorList>
    </citation>
    <scope>NUCLEOTIDE SEQUENCE [LARGE SCALE GENOMIC DNA]</scope>
    <source>
        <strain evidence="4 5">USBA 369</strain>
    </source>
</reference>
<dbReference type="STRING" id="1365950.SAMN05428963_107143"/>
<dbReference type="InterPro" id="IPR015888">
    <property type="entry name" value="Fuc_isomerase_C"/>
</dbReference>
<dbReference type="OrthoDB" id="5838738at2"/>
<dbReference type="InterPro" id="IPR009015">
    <property type="entry name" value="Fucose_isomerase_N/cen_sf"/>
</dbReference>
<proteinExistence type="predicted"/>
<dbReference type="AlphaFoldDB" id="A0A1T4RQ98"/>
<keyword evidence="2" id="KW-0119">Carbohydrate metabolism</keyword>
<feature type="domain" description="L-fucose isomerase C-terminal" evidence="3">
    <location>
        <begin position="344"/>
        <end position="470"/>
    </location>
</feature>
<keyword evidence="1 4" id="KW-0413">Isomerase</keyword>